<dbReference type="InterPro" id="IPR011333">
    <property type="entry name" value="SKP1/BTB/POZ_sf"/>
</dbReference>
<name>A0AAD5TC16_9FUNG</name>
<dbReference type="GO" id="GO:0006516">
    <property type="term" value="P:glycoprotein catabolic process"/>
    <property type="evidence" value="ECO:0007669"/>
    <property type="project" value="InterPro"/>
</dbReference>
<gene>
    <name evidence="2" type="ORF">HDU87_002079</name>
</gene>
<dbReference type="EMBL" id="JADGJQ010000168">
    <property type="protein sequence ID" value="KAJ3166553.1"/>
    <property type="molecule type" value="Genomic_DNA"/>
</dbReference>
<feature type="domain" description="PAW" evidence="1">
    <location>
        <begin position="278"/>
        <end position="468"/>
    </location>
</feature>
<dbReference type="Gene3D" id="2.60.120.1020">
    <property type="entry name" value="Peptide N glycanase, PAW domain"/>
    <property type="match status" value="1"/>
</dbReference>
<dbReference type="InterPro" id="IPR006588">
    <property type="entry name" value="Peptide_N_glycanase_PAW_dom"/>
</dbReference>
<proteinExistence type="predicted"/>
<evidence type="ECO:0000313" key="3">
    <source>
        <dbReference type="Proteomes" id="UP001212152"/>
    </source>
</evidence>
<organism evidence="2 3">
    <name type="scientific">Geranomyces variabilis</name>
    <dbReference type="NCBI Taxonomy" id="109894"/>
    <lineage>
        <taxon>Eukaryota</taxon>
        <taxon>Fungi</taxon>
        <taxon>Fungi incertae sedis</taxon>
        <taxon>Chytridiomycota</taxon>
        <taxon>Chytridiomycota incertae sedis</taxon>
        <taxon>Chytridiomycetes</taxon>
        <taxon>Spizellomycetales</taxon>
        <taxon>Powellomycetaceae</taxon>
        <taxon>Geranomyces</taxon>
    </lineage>
</organism>
<dbReference type="InterPro" id="IPR038680">
    <property type="entry name" value="PAW_sf"/>
</dbReference>
<dbReference type="SUPFAM" id="SSF49785">
    <property type="entry name" value="Galactose-binding domain-like"/>
    <property type="match status" value="1"/>
</dbReference>
<dbReference type="AlphaFoldDB" id="A0AAD5TC16"/>
<protein>
    <recommendedName>
        <fullName evidence="1">PAW domain-containing protein</fullName>
    </recommendedName>
</protein>
<reference evidence="2" key="1">
    <citation type="submission" date="2020-05" db="EMBL/GenBank/DDBJ databases">
        <title>Phylogenomic resolution of chytrid fungi.</title>
        <authorList>
            <person name="Stajich J.E."/>
            <person name="Amses K."/>
            <person name="Simmons R."/>
            <person name="Seto K."/>
            <person name="Myers J."/>
            <person name="Bonds A."/>
            <person name="Quandt C.A."/>
            <person name="Barry K."/>
            <person name="Liu P."/>
            <person name="Grigoriev I."/>
            <person name="Longcore J.E."/>
            <person name="James T.Y."/>
        </authorList>
    </citation>
    <scope>NUCLEOTIDE SEQUENCE</scope>
    <source>
        <strain evidence="2">JEL0379</strain>
    </source>
</reference>
<dbReference type="Gene3D" id="3.30.710.10">
    <property type="entry name" value="Potassium Channel Kv1.1, Chain A"/>
    <property type="match status" value="1"/>
</dbReference>
<evidence type="ECO:0000259" key="1">
    <source>
        <dbReference type="Pfam" id="PF04721"/>
    </source>
</evidence>
<comment type="caution">
    <text evidence="2">The sequence shown here is derived from an EMBL/GenBank/DDBJ whole genome shotgun (WGS) entry which is preliminary data.</text>
</comment>
<dbReference type="Gene3D" id="1.10.238.10">
    <property type="entry name" value="EF-hand"/>
    <property type="match status" value="1"/>
</dbReference>
<accession>A0AAD5TC16</accession>
<keyword evidence="3" id="KW-1185">Reference proteome</keyword>
<dbReference type="Proteomes" id="UP001212152">
    <property type="component" value="Unassembled WGS sequence"/>
</dbReference>
<sequence length="775" mass="87558">MKGTTWAMAFVNGADIQLNVREDNKRSSHRLMYDPLKKAFFENGNLNRQVNVPMVGYHKHVIDEAKNMAGLRLDWSDTGVSWDFDFTPTQSLITSAVVRIAYSNETSLAFKILPWMHATVKEQDKSIALDATAAEEGVSAARSLRTLDITSHVKGFYGFTLIIKRTHGRYVTDETFLFAHALSEPLASPDQTFPFEVQTTHEFDGDYSGFPVDPPVEIRTLGLILGGPDADFKVVLEMDEVDIDWSHADDPNAAHDKYGLLGGQLPFKLDVAVGPPTITLGYDPVRDVFYQNSEQSPLAEGFLQGARAQGVRRHEEHDWKQAYLCRDEHYFPGFGDTIKLPAIEWAVTFSKSRLRVASAALSLVQTTFSPTAGVRWSVRRVAGGGRVAPVYFMEIASDVLQHCTKRPDERTTIIELKKFDISEHVDGAAGFVVRAEFTGQMREWQQAQLFRSDMTQAPVSASQCPFQLCVVLREETQEEAHGLPVDTEALFIKDFCVHRKVLAGGWSAFLAAAAASGKSGFQESEAGFVRIRASAMLAERPHDGEPYDTDMIAKYSSQSLERALRFLYTSTLHDEQSLWDIHDGIDQIGHLMAACDFMSLPSLLGLAELRLRCRVEPDGTNRDVAIRLSERYGSGHMRSVLDAWVARLPRKLTDPDVLAARKRDMQRRAERLELLDDDERLTSRARKVFKEIFERFDEGKKGYHTPEDHERLGRICNGEQFGMVAIDMFDRFGDGEKIKMKGFLNMYQEQIELEEEDVWNDLLKLGYDEKLRRVF</sequence>
<dbReference type="GO" id="GO:0005737">
    <property type="term" value="C:cytoplasm"/>
    <property type="evidence" value="ECO:0007669"/>
    <property type="project" value="InterPro"/>
</dbReference>
<evidence type="ECO:0000313" key="2">
    <source>
        <dbReference type="EMBL" id="KAJ3166553.1"/>
    </source>
</evidence>
<dbReference type="InterPro" id="IPR008979">
    <property type="entry name" value="Galactose-bd-like_sf"/>
</dbReference>
<dbReference type="Pfam" id="PF04721">
    <property type="entry name" value="PAW"/>
    <property type="match status" value="1"/>
</dbReference>